<dbReference type="AlphaFoldDB" id="A0A6S7FUR9"/>
<dbReference type="SMART" id="SM00597">
    <property type="entry name" value="ZnF_TTF"/>
    <property type="match status" value="1"/>
</dbReference>
<evidence type="ECO:0000313" key="2">
    <source>
        <dbReference type="Proteomes" id="UP001152795"/>
    </source>
</evidence>
<comment type="caution">
    <text evidence="1">The sequence shown here is derived from an EMBL/GenBank/DDBJ whole genome shotgun (WGS) entry which is preliminary data.</text>
</comment>
<dbReference type="PANTHER" id="PTHR45749">
    <property type="match status" value="1"/>
</dbReference>
<dbReference type="OrthoDB" id="8196265at2759"/>
<keyword evidence="2" id="KW-1185">Reference proteome</keyword>
<protein>
    <submittedName>
        <fullName evidence="1">Zinc finger MYM-type 1-like isoform X1</fullName>
    </submittedName>
</protein>
<dbReference type="Proteomes" id="UP001152795">
    <property type="component" value="Unassembled WGS sequence"/>
</dbReference>
<dbReference type="SUPFAM" id="SSF53098">
    <property type="entry name" value="Ribonuclease H-like"/>
    <property type="match status" value="1"/>
</dbReference>
<name>A0A6S7FUR9_PARCT</name>
<gene>
    <name evidence="1" type="ORF">PACLA_8A073305</name>
</gene>
<proteinExistence type="predicted"/>
<accession>A0A6S7FUR9</accession>
<reference evidence="1" key="1">
    <citation type="submission" date="2020-04" db="EMBL/GenBank/DDBJ databases">
        <authorList>
            <person name="Alioto T."/>
            <person name="Alioto T."/>
            <person name="Gomez Garrido J."/>
        </authorList>
    </citation>
    <scope>NUCLEOTIDE SEQUENCE</scope>
    <source>
        <strain evidence="1">A484AB</strain>
    </source>
</reference>
<organism evidence="1 2">
    <name type="scientific">Paramuricea clavata</name>
    <name type="common">Red gorgonian</name>
    <name type="synonym">Violescent sea-whip</name>
    <dbReference type="NCBI Taxonomy" id="317549"/>
    <lineage>
        <taxon>Eukaryota</taxon>
        <taxon>Metazoa</taxon>
        <taxon>Cnidaria</taxon>
        <taxon>Anthozoa</taxon>
        <taxon>Octocorallia</taxon>
        <taxon>Malacalcyonacea</taxon>
        <taxon>Plexauridae</taxon>
        <taxon>Paramuricea</taxon>
    </lineage>
</organism>
<sequence length="546" mass="63365">MASGSVTASTEADIISDLLKKPFSTRQPGEQNIIVTQRPMPNLQSTTGPHRSFQVSWYTKKDWLCGSLTKKAMFCWPCLLFCPGTSSSWTKTGFRNMKGFLSDCKKHERARFHMAAYKTWKTYGCGPRVDSLISQARRDEIQRHNEEVRQNREMLKNLTQAVLYLSRQELAFRGHDESNDSLNRGNYRELLERFARMDSVFERQLHEQLSMIIRLDKGSDIIERQLGFVDVSSDRTATALSTVIKGKLIQHENIMDKLIGQTYDGASVMSGHLNGVQAQIQREYPFAHFVHCAAHRLNLVLCQAASSIAPQYAPRRKAFLSSHNLEFPSPGDTRWYYRARVINVLYNNYDKLIELFENIVDNPTGWDDETLNKMTGLLGYLNGFLFCFLVLIFQKILEQSSILYSILQDKKTDFQYGMTRVERFKTFVTSLRTDAKYSEFYDKAVEKVDLPVTKYDLKHNYKQIFFEILDSIVGMLTERFHDMERFRFLDLVNPRVFKTWNGEVPSEKLDLLKEMYGDLFDIPMLVSQLCFITGIRTFIKILVESY</sequence>
<dbReference type="InterPro" id="IPR012337">
    <property type="entry name" value="RNaseH-like_sf"/>
</dbReference>
<dbReference type="EMBL" id="CACRXK020000423">
    <property type="protein sequence ID" value="CAB3981727.1"/>
    <property type="molecule type" value="Genomic_DNA"/>
</dbReference>
<dbReference type="InterPro" id="IPR006580">
    <property type="entry name" value="Znf_TTF"/>
</dbReference>
<dbReference type="PANTHER" id="PTHR45749:SF28">
    <property type="entry name" value="ZINC FINGER MYM-TYPE PROTEIN 1-LIKE-RELATED"/>
    <property type="match status" value="1"/>
</dbReference>
<evidence type="ECO:0000313" key="1">
    <source>
        <dbReference type="EMBL" id="CAB3981727.1"/>
    </source>
</evidence>